<dbReference type="Pfam" id="PF01418">
    <property type="entry name" value="HTH_6"/>
    <property type="match status" value="1"/>
</dbReference>
<evidence type="ECO:0000256" key="2">
    <source>
        <dbReference type="ARBA" id="ARBA00023125"/>
    </source>
</evidence>
<dbReference type="InterPro" id="IPR000281">
    <property type="entry name" value="HTH_RpiR"/>
</dbReference>
<dbReference type="Gene3D" id="1.10.10.10">
    <property type="entry name" value="Winged helix-like DNA-binding domain superfamily/Winged helix DNA-binding domain"/>
    <property type="match status" value="1"/>
</dbReference>
<dbReference type="SUPFAM" id="SSF53697">
    <property type="entry name" value="SIS domain"/>
    <property type="match status" value="1"/>
</dbReference>
<name>A0ABP2JCU1_9STRE</name>
<dbReference type="CDD" id="cd05013">
    <property type="entry name" value="SIS_RpiR"/>
    <property type="match status" value="1"/>
</dbReference>
<evidence type="ECO:0000313" key="6">
    <source>
        <dbReference type="EMBL" id="EFO55096.1"/>
    </source>
</evidence>
<proteinExistence type="predicted"/>
<keyword evidence="3" id="KW-0804">Transcription</keyword>
<dbReference type="InterPro" id="IPR036388">
    <property type="entry name" value="WH-like_DNA-bd_sf"/>
</dbReference>
<evidence type="ECO:0000256" key="1">
    <source>
        <dbReference type="ARBA" id="ARBA00023015"/>
    </source>
</evidence>
<feature type="domain" description="SIS" evidence="5">
    <location>
        <begin position="89"/>
        <end position="191"/>
    </location>
</feature>
<dbReference type="PROSITE" id="PS51464">
    <property type="entry name" value="SIS"/>
    <property type="match status" value="1"/>
</dbReference>
<accession>A0ABP2JCU1</accession>
<evidence type="ECO:0000259" key="4">
    <source>
        <dbReference type="PROSITE" id="PS51071"/>
    </source>
</evidence>
<dbReference type="InterPro" id="IPR035472">
    <property type="entry name" value="RpiR-like_SIS"/>
</dbReference>
<feature type="domain" description="HTH rpiR-type" evidence="4">
    <location>
        <begin position="1"/>
        <end position="52"/>
    </location>
</feature>
<dbReference type="EMBL" id="AEDY01000019">
    <property type="protein sequence ID" value="EFO55096.1"/>
    <property type="molecule type" value="Genomic_DNA"/>
</dbReference>
<protein>
    <submittedName>
        <fullName evidence="6">Transcriptional regulator, RpiR family</fullName>
    </submittedName>
</protein>
<keyword evidence="1" id="KW-0805">Transcription regulation</keyword>
<keyword evidence="2" id="KW-0238">DNA-binding</keyword>
<dbReference type="PANTHER" id="PTHR30514:SF21">
    <property type="entry name" value="RPIR-FAMILY TRANSCRIPTIONAL REGULATOR"/>
    <property type="match status" value="1"/>
</dbReference>
<evidence type="ECO:0000259" key="5">
    <source>
        <dbReference type="PROSITE" id="PS51464"/>
    </source>
</evidence>
<reference evidence="6" key="1">
    <citation type="submission" date="2010-09" db="EMBL/GenBank/DDBJ databases">
        <authorList>
            <person name="Daugherty S.C."/>
            <person name="Kilian M."/>
            <person name="Tettelin H."/>
        </authorList>
    </citation>
    <scope>NUCLEOTIDE SEQUENCE [LARGE SCALE GENOMIC DNA]</scope>
    <source>
        <strain evidence="6">SK1302</strain>
    </source>
</reference>
<dbReference type="InterPro" id="IPR001347">
    <property type="entry name" value="SIS_dom"/>
</dbReference>
<dbReference type="SUPFAM" id="SSF46689">
    <property type="entry name" value="Homeodomain-like"/>
    <property type="match status" value="1"/>
</dbReference>
<dbReference type="InterPro" id="IPR047640">
    <property type="entry name" value="RpiR-like"/>
</dbReference>
<sequence length="191" mass="21905">MQADTIRDDLSSQQVTKKLHISQAALTRFAKKCGFTGYREFIFKYQQQKDTLSVPQQDMNPLTQRVLRSYTNIREMTQELIDDDQLERIAQMIDQSERVYFFGTGSSGLVAREMKLRFMRLGVVCEALTDPDGFAWTTSIIDEKCLVFGFSLSGTTPSIIDSLLDAQDMGLELFFSLVRLARKLRTSQKLY</sequence>
<dbReference type="PANTHER" id="PTHR30514">
    <property type="entry name" value="GLUCOKINASE"/>
    <property type="match status" value="1"/>
</dbReference>
<dbReference type="PROSITE" id="PS51071">
    <property type="entry name" value="HTH_RPIR"/>
    <property type="match status" value="1"/>
</dbReference>
<dbReference type="Pfam" id="PF01380">
    <property type="entry name" value="SIS"/>
    <property type="match status" value="1"/>
</dbReference>
<organism evidence="6">
    <name type="scientific">Streptococcus infantis SK1302</name>
    <dbReference type="NCBI Taxonomy" id="871237"/>
    <lineage>
        <taxon>Bacteria</taxon>
        <taxon>Bacillati</taxon>
        <taxon>Bacillota</taxon>
        <taxon>Bacilli</taxon>
        <taxon>Lactobacillales</taxon>
        <taxon>Streptococcaceae</taxon>
        <taxon>Streptococcus</taxon>
    </lineage>
</organism>
<comment type="caution">
    <text evidence="6">The sequence shown here is derived from an EMBL/GenBank/DDBJ whole genome shotgun (WGS) entry which is preliminary data.</text>
</comment>
<evidence type="ECO:0000256" key="3">
    <source>
        <dbReference type="ARBA" id="ARBA00023163"/>
    </source>
</evidence>
<gene>
    <name evidence="6" type="ORF">SIN_0187</name>
</gene>
<dbReference type="InterPro" id="IPR046348">
    <property type="entry name" value="SIS_dom_sf"/>
</dbReference>
<dbReference type="Gene3D" id="3.40.50.10490">
    <property type="entry name" value="Glucose-6-phosphate isomerase like protein, domain 1"/>
    <property type="match status" value="1"/>
</dbReference>
<dbReference type="InterPro" id="IPR009057">
    <property type="entry name" value="Homeodomain-like_sf"/>
</dbReference>